<sequence length="143" mass="15242">MVLALAITITAEGISILAPTLTLLAGSALVATERAIRDRNVDSFEEVLRKRAEIIAKEESPAKAPGKPTEKDGFIEPKGSGGLKAPPGGGNKKGWQDKKGNTWYPTGPGSGDGTKQPHGGPHWDVVDPRGNHWNVYPDGRIRK</sequence>
<keyword evidence="4" id="KW-1185">Reference proteome</keyword>
<evidence type="ECO:0000259" key="2">
    <source>
        <dbReference type="Pfam" id="PF15535"/>
    </source>
</evidence>
<feature type="compositionally biased region" description="Gly residues" evidence="1">
    <location>
        <begin position="79"/>
        <end position="92"/>
    </location>
</feature>
<dbReference type="InterPro" id="IPR029108">
    <property type="entry name" value="Ntox37-like_C"/>
</dbReference>
<evidence type="ECO:0000313" key="3">
    <source>
        <dbReference type="EMBL" id="KAK6330962.1"/>
    </source>
</evidence>
<feature type="region of interest" description="Disordered" evidence="1">
    <location>
        <begin position="57"/>
        <end position="143"/>
    </location>
</feature>
<name>A0AAN8RBU8_9PEZI</name>
<organism evidence="3 4">
    <name type="scientific">Orbilia javanica</name>
    <dbReference type="NCBI Taxonomy" id="47235"/>
    <lineage>
        <taxon>Eukaryota</taxon>
        <taxon>Fungi</taxon>
        <taxon>Dikarya</taxon>
        <taxon>Ascomycota</taxon>
        <taxon>Pezizomycotina</taxon>
        <taxon>Orbiliomycetes</taxon>
        <taxon>Orbiliales</taxon>
        <taxon>Orbiliaceae</taxon>
        <taxon>Orbilia</taxon>
    </lineage>
</organism>
<feature type="domain" description="Toxin 37-like C-terminal" evidence="2">
    <location>
        <begin position="62"/>
        <end position="139"/>
    </location>
</feature>
<dbReference type="Proteomes" id="UP001313282">
    <property type="component" value="Unassembled WGS sequence"/>
</dbReference>
<evidence type="ECO:0000256" key="1">
    <source>
        <dbReference type="SAM" id="MobiDB-lite"/>
    </source>
</evidence>
<dbReference type="Pfam" id="PF15535">
    <property type="entry name" value="Ntox37"/>
    <property type="match status" value="1"/>
</dbReference>
<proteinExistence type="predicted"/>
<dbReference type="EMBL" id="JAVHNR010000011">
    <property type="protein sequence ID" value="KAK6330962.1"/>
    <property type="molecule type" value="Genomic_DNA"/>
</dbReference>
<gene>
    <name evidence="3" type="ORF">TWF718_003156</name>
</gene>
<protein>
    <recommendedName>
        <fullName evidence="2">Toxin 37-like C-terminal domain-containing protein</fullName>
    </recommendedName>
</protein>
<reference evidence="3 4" key="1">
    <citation type="submission" date="2019-10" db="EMBL/GenBank/DDBJ databases">
        <authorList>
            <person name="Palmer J.M."/>
        </authorList>
    </citation>
    <scope>NUCLEOTIDE SEQUENCE [LARGE SCALE GENOMIC DNA]</scope>
    <source>
        <strain evidence="3 4">TWF718</strain>
    </source>
</reference>
<evidence type="ECO:0000313" key="4">
    <source>
        <dbReference type="Proteomes" id="UP001313282"/>
    </source>
</evidence>
<accession>A0AAN8RBU8</accession>
<dbReference type="AlphaFoldDB" id="A0AAN8RBU8"/>
<comment type="caution">
    <text evidence="3">The sequence shown here is derived from an EMBL/GenBank/DDBJ whole genome shotgun (WGS) entry which is preliminary data.</text>
</comment>